<dbReference type="EMBL" id="JAAYEE010000282">
    <property type="protein sequence ID" value="NLW36673.1"/>
    <property type="molecule type" value="Genomic_DNA"/>
</dbReference>
<reference evidence="1" key="2">
    <citation type="submission" date="2020-01" db="EMBL/GenBank/DDBJ databases">
        <authorList>
            <person name="Campanaro S."/>
        </authorList>
    </citation>
    <scope>NUCLEOTIDE SEQUENCE</scope>
    <source>
        <strain evidence="1">AS06rmzACSIP_7</strain>
    </source>
</reference>
<protein>
    <submittedName>
        <fullName evidence="1">Uncharacterized protein</fullName>
    </submittedName>
</protein>
<evidence type="ECO:0000313" key="1">
    <source>
        <dbReference type="EMBL" id="NLW36673.1"/>
    </source>
</evidence>
<dbReference type="InterPro" id="IPR012332">
    <property type="entry name" value="Autotransporter_pectin_lyase_C"/>
</dbReference>
<gene>
    <name evidence="1" type="ORF">GXY80_14525</name>
</gene>
<accession>A0A971M601</accession>
<comment type="caution">
    <text evidence="1">The sequence shown here is derived from an EMBL/GenBank/DDBJ whole genome shotgun (WGS) entry which is preliminary data.</text>
</comment>
<organism evidence="1 2">
    <name type="scientific">Syntrophorhabdus aromaticivorans</name>
    <dbReference type="NCBI Taxonomy" id="328301"/>
    <lineage>
        <taxon>Bacteria</taxon>
        <taxon>Pseudomonadati</taxon>
        <taxon>Thermodesulfobacteriota</taxon>
        <taxon>Syntrophorhabdia</taxon>
        <taxon>Syntrophorhabdales</taxon>
        <taxon>Syntrophorhabdaceae</taxon>
        <taxon>Syntrophorhabdus</taxon>
    </lineage>
</organism>
<evidence type="ECO:0000313" key="2">
    <source>
        <dbReference type="Proteomes" id="UP000777265"/>
    </source>
</evidence>
<dbReference type="Gene3D" id="2.160.20.20">
    <property type="match status" value="1"/>
</dbReference>
<name>A0A971M601_9BACT</name>
<proteinExistence type="predicted"/>
<dbReference type="AlphaFoldDB" id="A0A971M601"/>
<reference evidence="1" key="1">
    <citation type="journal article" date="2020" name="Biotechnol. Biofuels">
        <title>New insights from the biogas microbiome by comprehensive genome-resolved metagenomics of nearly 1600 species originating from multiple anaerobic digesters.</title>
        <authorList>
            <person name="Campanaro S."/>
            <person name="Treu L."/>
            <person name="Rodriguez-R L.M."/>
            <person name="Kovalovszki A."/>
            <person name="Ziels R.M."/>
            <person name="Maus I."/>
            <person name="Zhu X."/>
            <person name="Kougias P.G."/>
            <person name="Basile A."/>
            <person name="Luo G."/>
            <person name="Schluter A."/>
            <person name="Konstantinidis K.T."/>
            <person name="Angelidaki I."/>
        </authorList>
    </citation>
    <scope>NUCLEOTIDE SEQUENCE</scope>
    <source>
        <strain evidence="1">AS06rmzACSIP_7</strain>
    </source>
</reference>
<dbReference type="Proteomes" id="UP000777265">
    <property type="component" value="Unassembled WGS sequence"/>
</dbReference>
<feature type="non-terminal residue" evidence="1">
    <location>
        <position position="218"/>
    </location>
</feature>
<sequence>MSVARNLRRLLRKKDLPSRNNRVFLESMEPRLLLSDVTAHWIGGSGNWSDPTHWDIGYAPNNGGGNTYKVIIDDVSNPIVTIDQSVAISGLTSTDTVKVDSGGSLTTSGTVSNSGDLIAAGGSLTLSGATVTNTGHTITADGGTIYLTNSTITGGTVQSTLAGGSVTVGGQSTLDAVTLNADTTIASGNSLYIRNGLTLNSTLTLSSAGTTWTELYFI</sequence>